<dbReference type="InterPro" id="IPR011009">
    <property type="entry name" value="Kinase-like_dom_sf"/>
</dbReference>
<organism evidence="9 10">
    <name type="scientific">Abeliophyllum distichum</name>
    <dbReference type="NCBI Taxonomy" id="126358"/>
    <lineage>
        <taxon>Eukaryota</taxon>
        <taxon>Viridiplantae</taxon>
        <taxon>Streptophyta</taxon>
        <taxon>Embryophyta</taxon>
        <taxon>Tracheophyta</taxon>
        <taxon>Spermatophyta</taxon>
        <taxon>Magnoliopsida</taxon>
        <taxon>eudicotyledons</taxon>
        <taxon>Gunneridae</taxon>
        <taxon>Pentapetalae</taxon>
        <taxon>asterids</taxon>
        <taxon>lamiids</taxon>
        <taxon>Lamiales</taxon>
        <taxon>Oleaceae</taxon>
        <taxon>Forsythieae</taxon>
        <taxon>Abeliophyllum</taxon>
    </lineage>
</organism>
<dbReference type="Pfam" id="PF00560">
    <property type="entry name" value="LRR_1"/>
    <property type="match status" value="1"/>
</dbReference>
<evidence type="ECO:0000256" key="5">
    <source>
        <dbReference type="ARBA" id="ARBA00022989"/>
    </source>
</evidence>
<dbReference type="SUPFAM" id="SSF52058">
    <property type="entry name" value="L domain-like"/>
    <property type="match status" value="1"/>
</dbReference>
<keyword evidence="3 7" id="KW-0812">Transmembrane</keyword>
<dbReference type="InterPro" id="IPR008271">
    <property type="entry name" value="Ser/Thr_kinase_AS"/>
</dbReference>
<dbReference type="PROSITE" id="PS50011">
    <property type="entry name" value="PROTEIN_KINASE_DOM"/>
    <property type="match status" value="1"/>
</dbReference>
<evidence type="ECO:0000256" key="6">
    <source>
        <dbReference type="ARBA" id="ARBA00023136"/>
    </source>
</evidence>
<dbReference type="InterPro" id="IPR051809">
    <property type="entry name" value="Plant_receptor-like_S/T_kinase"/>
</dbReference>
<name>A0ABD1NZ74_9LAMI</name>
<evidence type="ECO:0000256" key="1">
    <source>
        <dbReference type="ARBA" id="ARBA00004370"/>
    </source>
</evidence>
<reference evidence="10" key="1">
    <citation type="submission" date="2024-07" db="EMBL/GenBank/DDBJ databases">
        <title>Two chromosome-level genome assemblies of Korean endemic species Abeliophyllum distichum and Forsythia ovata (Oleaceae).</title>
        <authorList>
            <person name="Jang H."/>
        </authorList>
    </citation>
    <scope>NUCLEOTIDE SEQUENCE [LARGE SCALE GENOMIC DNA]</scope>
</reference>
<keyword evidence="6 7" id="KW-0472">Membrane</keyword>
<evidence type="ECO:0000313" key="10">
    <source>
        <dbReference type="Proteomes" id="UP001604336"/>
    </source>
</evidence>
<keyword evidence="5 7" id="KW-1133">Transmembrane helix</keyword>
<evidence type="ECO:0000259" key="8">
    <source>
        <dbReference type="PROSITE" id="PS50011"/>
    </source>
</evidence>
<evidence type="ECO:0000256" key="3">
    <source>
        <dbReference type="ARBA" id="ARBA00022692"/>
    </source>
</evidence>
<dbReference type="Gene3D" id="3.30.200.20">
    <property type="entry name" value="Phosphorylase Kinase, domain 1"/>
    <property type="match status" value="1"/>
</dbReference>
<dbReference type="SMART" id="SM00220">
    <property type="entry name" value="S_TKc"/>
    <property type="match status" value="1"/>
</dbReference>
<dbReference type="Proteomes" id="UP001604336">
    <property type="component" value="Unassembled WGS sequence"/>
</dbReference>
<evidence type="ECO:0000256" key="7">
    <source>
        <dbReference type="SAM" id="Phobius"/>
    </source>
</evidence>
<keyword evidence="10" id="KW-1185">Reference proteome</keyword>
<dbReference type="InterPro" id="IPR032675">
    <property type="entry name" value="LRR_dom_sf"/>
</dbReference>
<proteinExistence type="predicted"/>
<dbReference type="PANTHER" id="PTHR27008">
    <property type="entry name" value="OS04G0122200 PROTEIN"/>
    <property type="match status" value="1"/>
</dbReference>
<keyword evidence="2" id="KW-0433">Leucine-rich repeat</keyword>
<dbReference type="Pfam" id="PF00069">
    <property type="entry name" value="Pkinase"/>
    <property type="match status" value="1"/>
</dbReference>
<dbReference type="PROSITE" id="PS00108">
    <property type="entry name" value="PROTEIN_KINASE_ST"/>
    <property type="match status" value="1"/>
</dbReference>
<dbReference type="AlphaFoldDB" id="A0ABD1NZ74"/>
<feature type="transmembrane region" description="Helical" evidence="7">
    <location>
        <begin position="86"/>
        <end position="107"/>
    </location>
</feature>
<feature type="domain" description="Protein kinase" evidence="8">
    <location>
        <begin position="147"/>
        <end position="437"/>
    </location>
</feature>
<dbReference type="Gene3D" id="1.10.510.10">
    <property type="entry name" value="Transferase(Phosphotransferase) domain 1"/>
    <property type="match status" value="1"/>
</dbReference>
<dbReference type="EMBL" id="JBFOLK010000083">
    <property type="protein sequence ID" value="KAL2456917.1"/>
    <property type="molecule type" value="Genomic_DNA"/>
</dbReference>
<sequence>MGKLVSMARLDLSYNNRSGNIPKSFEALRYLTYFNVSFNDLSGEVPISGSFKNFSSQSFMSNEGLCGDPIYGLPPCHTTGPKRRKLMLRVVFSLFGIIVLITIDMALEYAVGRYRRKNLVENTTDFAPGTTLSRFSYYELMQPTQGYSENHLLGYGSFGSPSPWSGLSGPAHFATSSSIYRGTLNDGRDVAVKVFDLQCQNSFKSFDVECEVLHNLRHRNLCKVISTCSNQDFKALVLEYMSNGSLQKWLYSDDCLLDILHRINIMIDVACALEYLHNGYSTYIVHYDLKPSNVLLDEVMVAHLSDFGIAKLLGEGESNAHTTTVETLGYIAPVPIRCDVYSYDITLMEVFTRTKPSSEIVYGELSLRSWINDSMPNTITRIVVVDSNLLGPEEEDYTEKLKCLSSIMELALNCSMESANERVNMQDVVVASKKIRFQLLT</sequence>
<dbReference type="InterPro" id="IPR000719">
    <property type="entry name" value="Prot_kinase_dom"/>
</dbReference>
<dbReference type="InterPro" id="IPR001611">
    <property type="entry name" value="Leu-rich_rpt"/>
</dbReference>
<dbReference type="PANTHER" id="PTHR27008:SF602">
    <property type="entry name" value="LRR RECEPTOR-LIKE SERINE_THREONINE-PROTEIN KINASE EFR"/>
    <property type="match status" value="1"/>
</dbReference>
<dbReference type="Gene3D" id="3.80.10.10">
    <property type="entry name" value="Ribonuclease Inhibitor"/>
    <property type="match status" value="1"/>
</dbReference>
<accession>A0ABD1NZ74</accession>
<dbReference type="SUPFAM" id="SSF56112">
    <property type="entry name" value="Protein kinase-like (PK-like)"/>
    <property type="match status" value="1"/>
</dbReference>
<comment type="subcellular location">
    <subcellularLocation>
        <location evidence="1">Membrane</location>
    </subcellularLocation>
</comment>
<evidence type="ECO:0000256" key="2">
    <source>
        <dbReference type="ARBA" id="ARBA00022614"/>
    </source>
</evidence>
<evidence type="ECO:0000256" key="4">
    <source>
        <dbReference type="ARBA" id="ARBA00022737"/>
    </source>
</evidence>
<evidence type="ECO:0000313" key="9">
    <source>
        <dbReference type="EMBL" id="KAL2456917.1"/>
    </source>
</evidence>
<comment type="caution">
    <text evidence="9">The sequence shown here is derived from an EMBL/GenBank/DDBJ whole genome shotgun (WGS) entry which is preliminary data.</text>
</comment>
<dbReference type="GO" id="GO:0016020">
    <property type="term" value="C:membrane"/>
    <property type="evidence" value="ECO:0007669"/>
    <property type="project" value="UniProtKB-SubCell"/>
</dbReference>
<keyword evidence="4" id="KW-0677">Repeat</keyword>
<protein>
    <submittedName>
        <fullName evidence="9">LRR receptor-like serine/threonine-protein kinase</fullName>
    </submittedName>
</protein>
<gene>
    <name evidence="9" type="ORF">Adt_46563</name>
</gene>